<feature type="non-terminal residue" evidence="2">
    <location>
        <position position="1"/>
    </location>
</feature>
<evidence type="ECO:0000256" key="1">
    <source>
        <dbReference type="SAM" id="MobiDB-lite"/>
    </source>
</evidence>
<feature type="region of interest" description="Disordered" evidence="1">
    <location>
        <begin position="1"/>
        <end position="27"/>
    </location>
</feature>
<sequence length="42" mass="4147">GGNSHPAVPVIGSARPGGCLHGNDGPGAALRMASTLERRPVL</sequence>
<gene>
    <name evidence="2" type="ORF">AVDCRST_MAG56-3941</name>
</gene>
<dbReference type="AlphaFoldDB" id="A0A6J4JP38"/>
<name>A0A6J4JP38_9SPHI</name>
<reference evidence="2" key="1">
    <citation type="submission" date="2020-02" db="EMBL/GenBank/DDBJ databases">
        <authorList>
            <person name="Meier V. D."/>
        </authorList>
    </citation>
    <scope>NUCLEOTIDE SEQUENCE</scope>
    <source>
        <strain evidence="2">AVDCRST_MAG56</strain>
    </source>
</reference>
<proteinExistence type="predicted"/>
<protein>
    <submittedName>
        <fullName evidence="2">Uncharacterized protein</fullName>
    </submittedName>
</protein>
<dbReference type="EMBL" id="CADCTQ010000331">
    <property type="protein sequence ID" value="CAA9283811.1"/>
    <property type="molecule type" value="Genomic_DNA"/>
</dbReference>
<evidence type="ECO:0000313" key="2">
    <source>
        <dbReference type="EMBL" id="CAA9283811.1"/>
    </source>
</evidence>
<accession>A0A6J4JP38</accession>
<feature type="non-terminal residue" evidence="2">
    <location>
        <position position="42"/>
    </location>
</feature>
<organism evidence="2">
    <name type="scientific">uncultured Cytophagales bacterium</name>
    <dbReference type="NCBI Taxonomy" id="158755"/>
    <lineage>
        <taxon>Bacteria</taxon>
        <taxon>Pseudomonadati</taxon>
        <taxon>Bacteroidota</taxon>
        <taxon>Sphingobacteriia</taxon>
        <taxon>Sphingobacteriales</taxon>
        <taxon>environmental samples</taxon>
    </lineage>
</organism>